<proteinExistence type="predicted"/>
<accession>A0A1M6KN98</accession>
<keyword evidence="1" id="KW-0472">Membrane</keyword>
<feature type="transmembrane region" description="Helical" evidence="1">
    <location>
        <begin position="7"/>
        <end position="31"/>
    </location>
</feature>
<keyword evidence="1" id="KW-1133">Transmembrane helix</keyword>
<reference evidence="3" key="1">
    <citation type="submission" date="2016-11" db="EMBL/GenBank/DDBJ databases">
        <authorList>
            <person name="Varghese N."/>
            <person name="Submissions S."/>
        </authorList>
    </citation>
    <scope>NUCLEOTIDE SEQUENCE [LARGE SCALE GENOMIC DNA]</scope>
    <source>
        <strain evidence="3">DSM 16057</strain>
    </source>
</reference>
<dbReference type="EMBL" id="FQZM01000043">
    <property type="protein sequence ID" value="SHJ60391.1"/>
    <property type="molecule type" value="Genomic_DNA"/>
</dbReference>
<dbReference type="Proteomes" id="UP000184529">
    <property type="component" value="Unassembled WGS sequence"/>
</dbReference>
<dbReference type="RefSeq" id="WP_072870731.1">
    <property type="nucleotide sequence ID" value="NZ_FQZM01000043.1"/>
</dbReference>
<protein>
    <submittedName>
        <fullName evidence="2">Uncharacterized protein</fullName>
    </submittedName>
</protein>
<evidence type="ECO:0000313" key="2">
    <source>
        <dbReference type="EMBL" id="SHJ60391.1"/>
    </source>
</evidence>
<organism evidence="2 3">
    <name type="scientific">Desulfofundulus thermosubterraneus DSM 16057</name>
    <dbReference type="NCBI Taxonomy" id="1121432"/>
    <lineage>
        <taxon>Bacteria</taxon>
        <taxon>Bacillati</taxon>
        <taxon>Bacillota</taxon>
        <taxon>Clostridia</taxon>
        <taxon>Eubacteriales</taxon>
        <taxon>Peptococcaceae</taxon>
        <taxon>Desulfofundulus</taxon>
    </lineage>
</organism>
<keyword evidence="1" id="KW-0812">Transmembrane</keyword>
<evidence type="ECO:0000313" key="3">
    <source>
        <dbReference type="Proteomes" id="UP000184529"/>
    </source>
</evidence>
<dbReference type="AlphaFoldDB" id="A0A1M6KN98"/>
<name>A0A1M6KN98_9FIRM</name>
<keyword evidence="3" id="KW-1185">Reference proteome</keyword>
<feature type="transmembrane region" description="Helical" evidence="1">
    <location>
        <begin position="37"/>
        <end position="58"/>
    </location>
</feature>
<evidence type="ECO:0000256" key="1">
    <source>
        <dbReference type="SAM" id="Phobius"/>
    </source>
</evidence>
<gene>
    <name evidence="2" type="ORF">SAMN02745219_02934</name>
</gene>
<sequence length="60" mass="6731">MKTIMFFVSLLTIPFCYLLAIIPASILMATLDTDSLWPAWIITAILYLIGLRTLLSLVKS</sequence>